<evidence type="ECO:0000256" key="1">
    <source>
        <dbReference type="ARBA" id="ARBA00022448"/>
    </source>
</evidence>
<dbReference type="Pfam" id="PF12849">
    <property type="entry name" value="PBP_like_2"/>
    <property type="match status" value="1"/>
</dbReference>
<dbReference type="InterPro" id="IPR011862">
    <property type="entry name" value="Phos-bd"/>
</dbReference>
<evidence type="ECO:0000259" key="3">
    <source>
        <dbReference type="Pfam" id="PF12849"/>
    </source>
</evidence>
<evidence type="ECO:0000256" key="2">
    <source>
        <dbReference type="ARBA" id="ARBA00022729"/>
    </source>
</evidence>
<name>A0A8E7B2U8_9EURY</name>
<keyword evidence="2" id="KW-0732">Signal</keyword>
<organism evidence="4 5">
    <name type="scientific">Methanospirillum purgamenti</name>
    <dbReference type="NCBI Taxonomy" id="2834276"/>
    <lineage>
        <taxon>Archaea</taxon>
        <taxon>Methanobacteriati</taxon>
        <taxon>Methanobacteriota</taxon>
        <taxon>Stenosarchaea group</taxon>
        <taxon>Methanomicrobia</taxon>
        <taxon>Methanomicrobiales</taxon>
        <taxon>Methanospirillaceae</taxon>
        <taxon>Methanospirillum</taxon>
    </lineage>
</organism>
<dbReference type="EMBL" id="CP075546">
    <property type="protein sequence ID" value="QVV90143.1"/>
    <property type="molecule type" value="Genomic_DNA"/>
</dbReference>
<dbReference type="SUPFAM" id="SSF53850">
    <property type="entry name" value="Periplasmic binding protein-like II"/>
    <property type="match status" value="1"/>
</dbReference>
<dbReference type="NCBIfam" id="TIGR02136">
    <property type="entry name" value="ptsS_2"/>
    <property type="match status" value="1"/>
</dbReference>
<dbReference type="InterPro" id="IPR050811">
    <property type="entry name" value="Phosphate_ABC_transporter"/>
</dbReference>
<feature type="domain" description="PBP" evidence="3">
    <location>
        <begin position="37"/>
        <end position="271"/>
    </location>
</feature>
<keyword evidence="5" id="KW-1185">Reference proteome</keyword>
<reference evidence="4 5" key="1">
    <citation type="submission" date="2021-05" db="EMBL/GenBank/DDBJ databases">
        <title>A novel Methanospirillum isolate from a pyrite-forming mixed culture.</title>
        <authorList>
            <person name="Bunk B."/>
            <person name="Sproer C."/>
            <person name="Spring S."/>
            <person name="Pester M."/>
        </authorList>
    </citation>
    <scope>NUCLEOTIDE SEQUENCE [LARGE SCALE GENOMIC DNA]</scope>
    <source>
        <strain evidence="4 5">J.3.6.1-F.2.7.3</strain>
    </source>
</reference>
<dbReference type="CDD" id="cd13653">
    <property type="entry name" value="PBP2_phosphate_like_1"/>
    <property type="match status" value="1"/>
</dbReference>
<dbReference type="PANTHER" id="PTHR30570:SF1">
    <property type="entry name" value="PHOSPHATE-BINDING PROTEIN PSTS"/>
    <property type="match status" value="1"/>
</dbReference>
<keyword evidence="1" id="KW-0813">Transport</keyword>
<dbReference type="InterPro" id="IPR024370">
    <property type="entry name" value="PBP_domain"/>
</dbReference>
<dbReference type="Proteomes" id="UP000680656">
    <property type="component" value="Chromosome"/>
</dbReference>
<proteinExistence type="predicted"/>
<gene>
    <name evidence="4" type="ORF">KHC33_06530</name>
</gene>
<sequence length="284" mass="30305">MSGIIMSHTMKTPVLRFAGIMLLLCAVFFATAPVMAEETTLSISGSTTVLPIASACAEAFMDTHPDVDVQVSGGGSGAGIKAMGEGVVSLAMASRELKDEEKTAYPDLQTVPVAKDGIAVIVNPENQATALTLSEIKDIYTGTVTGWQDVGGETEKIEIVGRDSASGTREFFFEKVLKKEDFTKFMLEKNSNGAVQQYVSQTPTAIGYVGMGFEEGVKVIEIKGDDGKNSKPSVETVKSGAYPLSRELYFVTAGEPEDLAKEFLDFVLSAEGQKIVEEQGFVSL</sequence>
<evidence type="ECO:0000313" key="4">
    <source>
        <dbReference type="EMBL" id="QVV90143.1"/>
    </source>
</evidence>
<dbReference type="PANTHER" id="PTHR30570">
    <property type="entry name" value="PERIPLASMIC PHOSPHATE BINDING COMPONENT OF PHOSPHATE ABC TRANSPORTER"/>
    <property type="match status" value="1"/>
</dbReference>
<dbReference type="Gene3D" id="3.40.190.10">
    <property type="entry name" value="Periplasmic binding protein-like II"/>
    <property type="match status" value="2"/>
</dbReference>
<dbReference type="KEGG" id="mrtj:KHC33_06530"/>
<accession>A0A8E7B2U8</accession>
<dbReference type="GO" id="GO:0042301">
    <property type="term" value="F:phosphate ion binding"/>
    <property type="evidence" value="ECO:0007669"/>
    <property type="project" value="InterPro"/>
</dbReference>
<evidence type="ECO:0000313" key="5">
    <source>
        <dbReference type="Proteomes" id="UP000680656"/>
    </source>
</evidence>
<dbReference type="AlphaFoldDB" id="A0A8E7B2U8"/>
<protein>
    <submittedName>
        <fullName evidence="4">Phosphate ABC transporter substrate-binding protein</fullName>
    </submittedName>
</protein>